<reference evidence="1" key="1">
    <citation type="submission" date="2020-05" db="EMBL/GenBank/DDBJ databases">
        <title>Large-scale comparative analyses of tick genomes elucidate their genetic diversity and vector capacities.</title>
        <authorList>
            <person name="Jia N."/>
            <person name="Wang J."/>
            <person name="Shi W."/>
            <person name="Du L."/>
            <person name="Sun Y."/>
            <person name="Zhan W."/>
            <person name="Jiang J."/>
            <person name="Wang Q."/>
            <person name="Zhang B."/>
            <person name="Ji P."/>
            <person name="Sakyi L.B."/>
            <person name="Cui X."/>
            <person name="Yuan T."/>
            <person name="Jiang B."/>
            <person name="Yang W."/>
            <person name="Lam T.T.-Y."/>
            <person name="Chang Q."/>
            <person name="Ding S."/>
            <person name="Wang X."/>
            <person name="Zhu J."/>
            <person name="Ruan X."/>
            <person name="Zhao L."/>
            <person name="Wei J."/>
            <person name="Que T."/>
            <person name="Du C."/>
            <person name="Cheng J."/>
            <person name="Dai P."/>
            <person name="Han X."/>
            <person name="Huang E."/>
            <person name="Gao Y."/>
            <person name="Liu J."/>
            <person name="Shao H."/>
            <person name="Ye R."/>
            <person name="Li L."/>
            <person name="Wei W."/>
            <person name="Wang X."/>
            <person name="Wang C."/>
            <person name="Yang T."/>
            <person name="Huo Q."/>
            <person name="Li W."/>
            <person name="Guo W."/>
            <person name="Chen H."/>
            <person name="Zhou L."/>
            <person name="Ni X."/>
            <person name="Tian J."/>
            <person name="Zhou Y."/>
            <person name="Sheng Y."/>
            <person name="Liu T."/>
            <person name="Pan Y."/>
            <person name="Xia L."/>
            <person name="Li J."/>
            <person name="Zhao F."/>
            <person name="Cao W."/>
        </authorList>
    </citation>
    <scope>NUCLEOTIDE SEQUENCE</scope>
    <source>
        <strain evidence="1">Dsil-2018</strain>
    </source>
</reference>
<dbReference type="EMBL" id="CM023473">
    <property type="protein sequence ID" value="KAH7953384.1"/>
    <property type="molecule type" value="Genomic_DNA"/>
</dbReference>
<dbReference type="Proteomes" id="UP000821865">
    <property type="component" value="Chromosome 4"/>
</dbReference>
<accession>A0ACB8CW19</accession>
<name>A0ACB8CW19_DERSI</name>
<comment type="caution">
    <text evidence="1">The sequence shown here is derived from an EMBL/GenBank/DDBJ whole genome shotgun (WGS) entry which is preliminary data.</text>
</comment>
<protein>
    <submittedName>
        <fullName evidence="1">Uncharacterized protein</fullName>
    </submittedName>
</protein>
<proteinExistence type="predicted"/>
<sequence>MAVKTVFGWTVQGQVGTRKSTGVCSSAAGVMRIGVSEQIDKETSALRECELWWGGPPWLQEDDTHWLTISEPSSKVAECQMEERKVTVMPIVSSPSMAILNVENYSSSSRVMRVTAWVRRFVDNCHKKEEKTIAPLLAEEVIGAERYWLAKAQGDAFSDISNLRNRRQLHKSSSVMPFNPYFDNEGLMRVDGRLQFSDNNEETKHPIVLPGNHPLTSLLIRKEHLRMLHTGVRDTLGP</sequence>
<keyword evidence="2" id="KW-1185">Reference proteome</keyword>
<organism evidence="1 2">
    <name type="scientific">Dermacentor silvarum</name>
    <name type="common">Tick</name>
    <dbReference type="NCBI Taxonomy" id="543639"/>
    <lineage>
        <taxon>Eukaryota</taxon>
        <taxon>Metazoa</taxon>
        <taxon>Ecdysozoa</taxon>
        <taxon>Arthropoda</taxon>
        <taxon>Chelicerata</taxon>
        <taxon>Arachnida</taxon>
        <taxon>Acari</taxon>
        <taxon>Parasitiformes</taxon>
        <taxon>Ixodida</taxon>
        <taxon>Ixodoidea</taxon>
        <taxon>Ixodidae</taxon>
        <taxon>Rhipicephalinae</taxon>
        <taxon>Dermacentor</taxon>
    </lineage>
</organism>
<evidence type="ECO:0000313" key="1">
    <source>
        <dbReference type="EMBL" id="KAH7953384.1"/>
    </source>
</evidence>
<gene>
    <name evidence="1" type="ORF">HPB49_007633</name>
</gene>
<evidence type="ECO:0000313" key="2">
    <source>
        <dbReference type="Proteomes" id="UP000821865"/>
    </source>
</evidence>